<keyword evidence="3" id="KW-0677">Repeat</keyword>
<dbReference type="CDD" id="cd05804">
    <property type="entry name" value="StaR_like"/>
    <property type="match status" value="1"/>
</dbReference>
<keyword evidence="6" id="KW-1185">Reference proteome</keyword>
<keyword evidence="4" id="KW-0802">TPR repeat</keyword>
<comment type="caution">
    <text evidence="5">The sequence shown here is derived from an EMBL/GenBank/DDBJ whole genome shotgun (WGS) entry which is preliminary data.</text>
</comment>
<dbReference type="PANTHER" id="PTHR16263">
    <property type="entry name" value="TETRATRICOPEPTIDE REPEAT PROTEIN 38"/>
    <property type="match status" value="1"/>
</dbReference>
<dbReference type="PANTHER" id="PTHR16263:SF4">
    <property type="entry name" value="TETRATRICOPEPTIDE REPEAT PROTEIN 38"/>
    <property type="match status" value="1"/>
</dbReference>
<protein>
    <recommendedName>
        <fullName evidence="2">Tetratricopeptide repeat protein 38</fullName>
    </recommendedName>
</protein>
<dbReference type="EMBL" id="JAAEDI010000013">
    <property type="protein sequence ID" value="MBR0650660.1"/>
    <property type="molecule type" value="Genomic_DNA"/>
</dbReference>
<proteinExistence type="inferred from homology"/>
<dbReference type="InterPro" id="IPR011990">
    <property type="entry name" value="TPR-like_helical_dom_sf"/>
</dbReference>
<dbReference type="Proteomes" id="UP000698752">
    <property type="component" value="Unassembled WGS sequence"/>
</dbReference>
<organism evidence="5 6">
    <name type="scientific">Neoroseomonas terrae</name>
    <dbReference type="NCBI Taxonomy" id="424799"/>
    <lineage>
        <taxon>Bacteria</taxon>
        <taxon>Pseudomonadati</taxon>
        <taxon>Pseudomonadota</taxon>
        <taxon>Alphaproteobacteria</taxon>
        <taxon>Acetobacterales</taxon>
        <taxon>Acetobacteraceae</taxon>
        <taxon>Neoroseomonas</taxon>
    </lineage>
</organism>
<gene>
    <name evidence="5" type="ORF">GXW78_13370</name>
</gene>
<evidence type="ECO:0000313" key="6">
    <source>
        <dbReference type="Proteomes" id="UP000698752"/>
    </source>
</evidence>
<accession>A0ABS5EI86</accession>
<reference evidence="6" key="1">
    <citation type="journal article" date="2021" name="Syst. Appl. Microbiol.">
        <title>Roseomonas hellenica sp. nov., isolated from roots of wild-growing Alkanna tinctoria.</title>
        <authorList>
            <person name="Rat A."/>
            <person name="Naranjo H.D."/>
            <person name="Lebbe L."/>
            <person name="Cnockaert M."/>
            <person name="Krigas N."/>
            <person name="Grigoriadou K."/>
            <person name="Maloupa E."/>
            <person name="Willems A."/>
        </authorList>
    </citation>
    <scope>NUCLEOTIDE SEQUENCE [LARGE SCALE GENOMIC DNA]</scope>
    <source>
        <strain evidence="6">LMG 31159</strain>
    </source>
</reference>
<comment type="similarity">
    <text evidence="1">Belongs to the TTC38 family.</text>
</comment>
<dbReference type="SUPFAM" id="SSF48452">
    <property type="entry name" value="TPR-like"/>
    <property type="match status" value="1"/>
</dbReference>
<evidence type="ECO:0000256" key="4">
    <source>
        <dbReference type="ARBA" id="ARBA00022803"/>
    </source>
</evidence>
<evidence type="ECO:0000256" key="3">
    <source>
        <dbReference type="ARBA" id="ARBA00022737"/>
    </source>
</evidence>
<name>A0ABS5EI86_9PROT</name>
<evidence type="ECO:0000256" key="2">
    <source>
        <dbReference type="ARBA" id="ARBA00019992"/>
    </source>
</evidence>
<sequence>MLTDRYGLALSTASTTARDAYVEGCDLLLSANVGAEDAFRTAIAADPRFALAHAALARGLQLRGHIPTARQAMEAGNALLPGLPAREASHMAFYALVLAGQGDAAVAAAKVHLATWPRDAMVLSPCTSVFGLIGFSGRAGREREQVELLDGLATHYGDDWWFNTQHAFALLESGQLAAAHPRIESAMAQMPRNAHGAHIRAHLYYEDGEQAAALAFLKDWMKPYPRAGQLHCHISWHIALCELEAGDAAEAFRVYAEDVAPGGSWGPAINTLTDAVSFLWRAELAGHPRDPARWRALHDFSRRMFPRGGIAFADTHAALADAVEGDGDALEARLRELETMRQEGRLPSGPVVPGLARAFAAFLRNDFRAAIAAIEPVLADHERIGGSRAQRDLVEFTLMKAYLADGRLDALRDMLAARHRGPAAVPVAGLPGHH</sequence>
<evidence type="ECO:0000313" key="5">
    <source>
        <dbReference type="EMBL" id="MBR0650660.1"/>
    </source>
</evidence>
<dbReference type="InterPro" id="IPR033891">
    <property type="entry name" value="TTC38"/>
</dbReference>
<dbReference type="RefSeq" id="WP_211869325.1">
    <property type="nucleotide sequence ID" value="NZ_JAAEDI010000013.1"/>
</dbReference>
<dbReference type="Gene3D" id="1.25.40.10">
    <property type="entry name" value="Tetratricopeptide repeat domain"/>
    <property type="match status" value="2"/>
</dbReference>
<evidence type="ECO:0000256" key="1">
    <source>
        <dbReference type="ARBA" id="ARBA00005857"/>
    </source>
</evidence>